<proteinExistence type="predicted"/>
<accession>A0AAQ3S990</accession>
<reference evidence="1 2" key="1">
    <citation type="journal article" date="2023" name="Life. Sci Alliance">
        <title>Evolutionary insights into 3D genome organization and epigenetic landscape of Vigna mungo.</title>
        <authorList>
            <person name="Junaid A."/>
            <person name="Singh B."/>
            <person name="Bhatia S."/>
        </authorList>
    </citation>
    <scope>NUCLEOTIDE SEQUENCE [LARGE SCALE GENOMIC DNA]</scope>
    <source>
        <strain evidence="1">Urdbean</strain>
    </source>
</reference>
<keyword evidence="2" id="KW-1185">Reference proteome</keyword>
<gene>
    <name evidence="1" type="ORF">V8G54_008475</name>
</gene>
<sequence length="434" mass="47908">MGITRGELLEVNSKCSNTPISSTLFGVNARFHGGPFSASTSNTVYGSWGLIAIKTWKQICQEEKQGCPVTEKLIESYLIRCMMASVRGCGSSGVFFVTTVFQCLHGEFPVAQAWCFHDARISFSSVLAACLAILGLAMEKKKFQALRKAISVAFYKDIGIKPSEVFVSDGAQCDITRLQKASTSSAALVSDYVGYLKKGQIPPKCEWAWQHPVESLAVRKAIVVKNSNSFKELYQPPIAGEEEKTGLWNLLHVKEEFSATKKKTESISGGFGFKRSYFWRFGGSLKIPGNRGGLAQPRLVPAVFSKPLEIGAVFQKPRQVPSNPVPSTPIESGWTKLLHDQLDHMIQETSRAAKDHNLSIATMITIGMFPVHELNRIRKIIRGLSPAQARRCLNNAKVTEVQVPLWVFRDVTFGPPDYTKLINMTVNACNITNA</sequence>
<dbReference type="Proteomes" id="UP001374535">
    <property type="component" value="Chromosome 2"/>
</dbReference>
<evidence type="ECO:0000313" key="1">
    <source>
        <dbReference type="EMBL" id="WVZ21153.1"/>
    </source>
</evidence>
<protein>
    <submittedName>
        <fullName evidence="1">Uncharacterized protein</fullName>
    </submittedName>
</protein>
<dbReference type="AlphaFoldDB" id="A0AAQ3S990"/>
<name>A0AAQ3S990_VIGMU</name>
<evidence type="ECO:0000313" key="2">
    <source>
        <dbReference type="Proteomes" id="UP001374535"/>
    </source>
</evidence>
<dbReference type="EMBL" id="CP144699">
    <property type="protein sequence ID" value="WVZ21153.1"/>
    <property type="molecule type" value="Genomic_DNA"/>
</dbReference>
<organism evidence="1 2">
    <name type="scientific">Vigna mungo</name>
    <name type="common">Black gram</name>
    <name type="synonym">Phaseolus mungo</name>
    <dbReference type="NCBI Taxonomy" id="3915"/>
    <lineage>
        <taxon>Eukaryota</taxon>
        <taxon>Viridiplantae</taxon>
        <taxon>Streptophyta</taxon>
        <taxon>Embryophyta</taxon>
        <taxon>Tracheophyta</taxon>
        <taxon>Spermatophyta</taxon>
        <taxon>Magnoliopsida</taxon>
        <taxon>eudicotyledons</taxon>
        <taxon>Gunneridae</taxon>
        <taxon>Pentapetalae</taxon>
        <taxon>rosids</taxon>
        <taxon>fabids</taxon>
        <taxon>Fabales</taxon>
        <taxon>Fabaceae</taxon>
        <taxon>Papilionoideae</taxon>
        <taxon>50 kb inversion clade</taxon>
        <taxon>NPAAA clade</taxon>
        <taxon>indigoferoid/millettioid clade</taxon>
        <taxon>Phaseoleae</taxon>
        <taxon>Vigna</taxon>
    </lineage>
</organism>